<keyword evidence="4" id="KW-1185">Reference proteome</keyword>
<feature type="region of interest" description="Disordered" evidence="1">
    <location>
        <begin position="248"/>
        <end position="373"/>
    </location>
</feature>
<protein>
    <recommendedName>
        <fullName evidence="2">Retrotransposon gag domain-containing protein</fullName>
    </recommendedName>
</protein>
<name>A0AAQ3U0V1_PASNO</name>
<feature type="region of interest" description="Disordered" evidence="1">
    <location>
        <begin position="646"/>
        <end position="676"/>
    </location>
</feature>
<feature type="domain" description="Retrotransposon gag" evidence="2">
    <location>
        <begin position="82"/>
        <end position="175"/>
    </location>
</feature>
<evidence type="ECO:0000313" key="3">
    <source>
        <dbReference type="EMBL" id="WVZ83313.1"/>
    </source>
</evidence>
<dbReference type="Gene3D" id="2.40.70.10">
    <property type="entry name" value="Acid Proteases"/>
    <property type="match status" value="1"/>
</dbReference>
<dbReference type="CDD" id="cd00303">
    <property type="entry name" value="retropepsin_like"/>
    <property type="match status" value="1"/>
</dbReference>
<evidence type="ECO:0000256" key="1">
    <source>
        <dbReference type="SAM" id="MobiDB-lite"/>
    </source>
</evidence>
<evidence type="ECO:0000259" key="2">
    <source>
        <dbReference type="Pfam" id="PF03732"/>
    </source>
</evidence>
<dbReference type="EMBL" id="CP144751">
    <property type="protein sequence ID" value="WVZ83313.1"/>
    <property type="molecule type" value="Genomic_DNA"/>
</dbReference>
<dbReference type="AlphaFoldDB" id="A0AAQ3U0V1"/>
<dbReference type="InterPro" id="IPR005162">
    <property type="entry name" value="Retrotrans_gag_dom"/>
</dbReference>
<feature type="compositionally biased region" description="Polar residues" evidence="1">
    <location>
        <begin position="312"/>
        <end position="334"/>
    </location>
</feature>
<organism evidence="3 4">
    <name type="scientific">Paspalum notatum var. saurae</name>
    <dbReference type="NCBI Taxonomy" id="547442"/>
    <lineage>
        <taxon>Eukaryota</taxon>
        <taxon>Viridiplantae</taxon>
        <taxon>Streptophyta</taxon>
        <taxon>Embryophyta</taxon>
        <taxon>Tracheophyta</taxon>
        <taxon>Spermatophyta</taxon>
        <taxon>Magnoliopsida</taxon>
        <taxon>Liliopsida</taxon>
        <taxon>Poales</taxon>
        <taxon>Poaceae</taxon>
        <taxon>PACMAD clade</taxon>
        <taxon>Panicoideae</taxon>
        <taxon>Andropogonodae</taxon>
        <taxon>Paspaleae</taxon>
        <taxon>Paspalinae</taxon>
        <taxon>Paspalum</taxon>
    </lineage>
</organism>
<feature type="compositionally biased region" description="Basic and acidic residues" evidence="1">
    <location>
        <begin position="359"/>
        <end position="373"/>
    </location>
</feature>
<feature type="compositionally biased region" description="Polar residues" evidence="1">
    <location>
        <begin position="269"/>
        <end position="279"/>
    </location>
</feature>
<dbReference type="Proteomes" id="UP001341281">
    <property type="component" value="Chromosome 07"/>
</dbReference>
<reference evidence="3 4" key="1">
    <citation type="submission" date="2024-02" db="EMBL/GenBank/DDBJ databases">
        <title>High-quality chromosome-scale genome assembly of Pensacola bahiagrass (Paspalum notatum Flugge var. saurae).</title>
        <authorList>
            <person name="Vega J.M."/>
            <person name="Podio M."/>
            <person name="Orjuela J."/>
            <person name="Siena L.A."/>
            <person name="Pessino S.C."/>
            <person name="Combes M.C."/>
            <person name="Mariac C."/>
            <person name="Albertini E."/>
            <person name="Pupilli F."/>
            <person name="Ortiz J.P.A."/>
            <person name="Leblanc O."/>
        </authorList>
    </citation>
    <scope>NUCLEOTIDE SEQUENCE [LARGE SCALE GENOMIC DNA]</scope>
    <source>
        <strain evidence="3">R1</strain>
        <tissue evidence="3">Leaf</tissue>
    </source>
</reference>
<dbReference type="InterPro" id="IPR021109">
    <property type="entry name" value="Peptidase_aspartic_dom_sf"/>
</dbReference>
<dbReference type="Pfam" id="PF03732">
    <property type="entry name" value="Retrotrans_gag"/>
    <property type="match status" value="1"/>
</dbReference>
<dbReference type="PANTHER" id="PTHR33067">
    <property type="entry name" value="RNA-DIRECTED DNA POLYMERASE-RELATED"/>
    <property type="match status" value="1"/>
</dbReference>
<evidence type="ECO:0000313" key="4">
    <source>
        <dbReference type="Proteomes" id="UP001341281"/>
    </source>
</evidence>
<sequence>MAVPSEKTIREFSIPSSNNVPTGPAINAGENFELKPGVIHMVQAIPFCGLATEDANNHLQQFLKICSTFTMKGASADAVKLRLFPFSLVGKAKQWFYLNRAILTMWDACLNAFLAKYFPLGKTNALRNKISSFQQLADETVAEAWERLQEYIAACPHHGMEEWLIIQSFFHGLNRTAQEHLDAAAGGSFLSQSVRAAKNLIEKIATNQGWKEDRSYSRFRGVHHIDSTDMLTAPVQALDTRMTCEVCGNTGHSGSSCPETRPEDANFIGHSSNFNNGSRPQPGWNTRPYMPFSGQGKLPGQPEPPPKEHINAVTTRGGKSTQDSPYPSGASRTNHTGKEQEKTTETEENDDLETSTGAAKEKAPPKTLPHEFYDSTVLPFPQRNKKAAADEQYSKFVEVIKKLYVNIPLLDAMQVSTYAKYLKDILNNNKPLPSVEIVHMTEECSAAILNQPPQKKKDLGSPTIPCSIGNQFFNQALCDLGASVSVMPKIVFDKLNHAALVPTSMCLQLADQSIRHPVGIVEDVLVKIQNFLIPVDFVVLDMEIDAKTPLILGRPFLSTAEASIDVGAREAHLNINGMRETFSFRPKVEQCSQVKIFKCQKYMPKPPIYNASGKEMDSLVAFMKRKLATEAAIRQREEDEWKKARAMKANRKNQETGGKTPIKKVGTHDFTRPTNRGCNKYQHTMKALG</sequence>
<feature type="compositionally biased region" description="Basic and acidic residues" evidence="1">
    <location>
        <begin position="336"/>
        <end position="345"/>
    </location>
</feature>
<dbReference type="PANTHER" id="PTHR33067:SF32">
    <property type="entry name" value="ASPARTIC PEPTIDASE DDI1-TYPE DOMAIN-CONTAINING PROTEIN"/>
    <property type="match status" value="1"/>
</dbReference>
<proteinExistence type="predicted"/>
<dbReference type="SUPFAM" id="SSF50630">
    <property type="entry name" value="Acid proteases"/>
    <property type="match status" value="1"/>
</dbReference>
<accession>A0AAQ3U0V1</accession>
<gene>
    <name evidence="3" type="ORF">U9M48_030475</name>
</gene>